<evidence type="ECO:0000256" key="3">
    <source>
        <dbReference type="SAM" id="MobiDB-lite"/>
    </source>
</evidence>
<keyword evidence="2" id="KW-0520">NAD</keyword>
<feature type="compositionally biased region" description="Polar residues" evidence="3">
    <location>
        <begin position="1"/>
        <end position="10"/>
    </location>
</feature>
<evidence type="ECO:0000256" key="1">
    <source>
        <dbReference type="ARBA" id="ARBA00023002"/>
    </source>
</evidence>
<dbReference type="PANTHER" id="PTHR10996:SF178">
    <property type="entry name" value="2-HYDROXYACID DEHYDROGENASE YGL185C-RELATED"/>
    <property type="match status" value="1"/>
</dbReference>
<dbReference type="GO" id="GO:0016618">
    <property type="term" value="F:hydroxypyruvate reductase [NAD(P)H] activity"/>
    <property type="evidence" value="ECO:0007669"/>
    <property type="project" value="TreeGrafter"/>
</dbReference>
<protein>
    <submittedName>
        <fullName evidence="5">Phosphoglycerate dehydrogenase</fullName>
    </submittedName>
</protein>
<organism evidence="5 6">
    <name type="scientific">Terrimicrobium sacchariphilum</name>
    <dbReference type="NCBI Taxonomy" id="690879"/>
    <lineage>
        <taxon>Bacteria</taxon>
        <taxon>Pseudomonadati</taxon>
        <taxon>Verrucomicrobiota</taxon>
        <taxon>Terrimicrobiia</taxon>
        <taxon>Terrimicrobiales</taxon>
        <taxon>Terrimicrobiaceae</taxon>
        <taxon>Terrimicrobium</taxon>
    </lineage>
</organism>
<keyword evidence="6" id="KW-1185">Reference proteome</keyword>
<dbReference type="PANTHER" id="PTHR10996">
    <property type="entry name" value="2-HYDROXYACID DEHYDROGENASE-RELATED"/>
    <property type="match status" value="1"/>
</dbReference>
<dbReference type="SUPFAM" id="SSF51735">
    <property type="entry name" value="NAD(P)-binding Rossmann-fold domains"/>
    <property type="match status" value="1"/>
</dbReference>
<proteinExistence type="predicted"/>
<evidence type="ECO:0000313" key="6">
    <source>
        <dbReference type="Proteomes" id="UP000076023"/>
    </source>
</evidence>
<evidence type="ECO:0000313" key="5">
    <source>
        <dbReference type="EMBL" id="GAT32867.1"/>
    </source>
</evidence>
<evidence type="ECO:0000256" key="2">
    <source>
        <dbReference type="ARBA" id="ARBA00023027"/>
    </source>
</evidence>
<sequence length="366" mass="40751">MTTSTKTTLQHAEPKTEFETWPSRNGSTQTQRLLICLIDGEIQKFFPDGDLPVDLYPATKQVEACKLDPSEWLKILKDFQPTVILTCWSTPVIPEEIASDPESSLKYICHITGTVRRMVPRSFFERGGVVTNWGPLAGGQVAEQALLLALASLRNIGQWRQQIADKHHVPYWDFVDSLRTRTLFGRRIGIHGFGQIAQALVKLLKPFQVKISAYSEGVPPSLMESLGVKPCQSLEELVPQSEVFFECEALNPSSERSVTRELLSRLPDQALVVNIARGIILDEAALIAEVQSGRLHAALDVFTQEPISPEYPLWHQEKALLSPHIGAPTSDSQWTYGAFATANLRRFLNGETLDGIVSLASYDRST</sequence>
<dbReference type="InterPro" id="IPR050223">
    <property type="entry name" value="D-isomer_2-hydroxyacid_DH"/>
</dbReference>
<keyword evidence="1" id="KW-0560">Oxidoreductase</keyword>
<dbReference type="Proteomes" id="UP000076023">
    <property type="component" value="Unassembled WGS sequence"/>
</dbReference>
<dbReference type="RefSeq" id="WP_084400267.1">
    <property type="nucleotide sequence ID" value="NZ_BDCO01000002.1"/>
</dbReference>
<accession>A0A146G7K9</accession>
<comment type="caution">
    <text evidence="5">The sequence shown here is derived from an EMBL/GenBank/DDBJ whole genome shotgun (WGS) entry which is preliminary data.</text>
</comment>
<dbReference type="InParanoid" id="A0A146G7K9"/>
<reference evidence="6" key="1">
    <citation type="journal article" date="2017" name="Genome Announc.">
        <title>Draft Genome Sequence of Terrimicrobium sacchariphilum NM-5T, a Facultative Anaerobic Soil Bacterium of the Class Spartobacteria.</title>
        <authorList>
            <person name="Qiu Y.L."/>
            <person name="Tourlousse D.M."/>
            <person name="Matsuura N."/>
            <person name="Ohashi A."/>
            <person name="Sekiguchi Y."/>
        </authorList>
    </citation>
    <scope>NUCLEOTIDE SEQUENCE [LARGE SCALE GENOMIC DNA]</scope>
    <source>
        <strain evidence="6">NM-5</strain>
    </source>
</reference>
<dbReference type="CDD" id="cd12167">
    <property type="entry name" value="2-Hacid_dh_8"/>
    <property type="match status" value="1"/>
</dbReference>
<dbReference type="Pfam" id="PF02826">
    <property type="entry name" value="2-Hacid_dh_C"/>
    <property type="match status" value="1"/>
</dbReference>
<dbReference type="GO" id="GO:0005829">
    <property type="term" value="C:cytosol"/>
    <property type="evidence" value="ECO:0007669"/>
    <property type="project" value="TreeGrafter"/>
</dbReference>
<dbReference type="GO" id="GO:0030267">
    <property type="term" value="F:glyoxylate reductase (NADPH) activity"/>
    <property type="evidence" value="ECO:0007669"/>
    <property type="project" value="TreeGrafter"/>
</dbReference>
<dbReference type="GO" id="GO:0051287">
    <property type="term" value="F:NAD binding"/>
    <property type="evidence" value="ECO:0007669"/>
    <property type="project" value="InterPro"/>
</dbReference>
<dbReference type="InterPro" id="IPR006140">
    <property type="entry name" value="D-isomer_DH_NAD-bd"/>
</dbReference>
<dbReference type="InterPro" id="IPR036291">
    <property type="entry name" value="NAD(P)-bd_dom_sf"/>
</dbReference>
<dbReference type="AlphaFoldDB" id="A0A146G7K9"/>
<dbReference type="Gene3D" id="3.40.50.720">
    <property type="entry name" value="NAD(P)-binding Rossmann-like Domain"/>
    <property type="match status" value="2"/>
</dbReference>
<feature type="domain" description="D-isomer specific 2-hydroxyacid dehydrogenase NAD-binding" evidence="4">
    <location>
        <begin position="147"/>
        <end position="326"/>
    </location>
</feature>
<name>A0A146G7K9_TERSA</name>
<gene>
    <name evidence="5" type="ORF">TSACC_21269</name>
</gene>
<feature type="region of interest" description="Disordered" evidence="3">
    <location>
        <begin position="1"/>
        <end position="25"/>
    </location>
</feature>
<dbReference type="STRING" id="690879.TSACC_21269"/>
<dbReference type="EMBL" id="BDCO01000002">
    <property type="protein sequence ID" value="GAT32867.1"/>
    <property type="molecule type" value="Genomic_DNA"/>
</dbReference>
<evidence type="ECO:0000259" key="4">
    <source>
        <dbReference type="Pfam" id="PF02826"/>
    </source>
</evidence>
<dbReference type="OrthoDB" id="189925at2"/>